<comment type="similarity">
    <text evidence="1">Belongs to the PEP-utilizing enzyme family.</text>
</comment>
<dbReference type="Pfam" id="PF00391">
    <property type="entry name" value="PEP-utilizers"/>
    <property type="match status" value="1"/>
</dbReference>
<keyword evidence="3" id="KW-0067">ATP-binding</keyword>
<dbReference type="GO" id="GO:0008986">
    <property type="term" value="F:pyruvate, water dikinase activity"/>
    <property type="evidence" value="ECO:0007669"/>
    <property type="project" value="InterPro"/>
</dbReference>
<dbReference type="InterPro" id="IPR008279">
    <property type="entry name" value="PEP-util_enz_mobile_dom"/>
</dbReference>
<keyword evidence="5" id="KW-0418">Kinase</keyword>
<dbReference type="STRING" id="1619046.US42_C0001G0030"/>
<evidence type="ECO:0000313" key="6">
    <source>
        <dbReference type="Proteomes" id="UP000034849"/>
    </source>
</evidence>
<dbReference type="InterPro" id="IPR018274">
    <property type="entry name" value="PEP_util_AS"/>
</dbReference>
<keyword evidence="5" id="KW-0808">Transferase</keyword>
<dbReference type="SUPFAM" id="SSF52009">
    <property type="entry name" value="Phosphohistidine domain"/>
    <property type="match status" value="1"/>
</dbReference>
<dbReference type="InterPro" id="IPR006319">
    <property type="entry name" value="PEP_synth"/>
</dbReference>
<organism evidence="5 6">
    <name type="scientific">Candidatus Magasanikbacteria bacterium GW2011_GWC2_37_14</name>
    <dbReference type="NCBI Taxonomy" id="1619046"/>
    <lineage>
        <taxon>Bacteria</taxon>
        <taxon>Candidatus Magasanikiibacteriota</taxon>
    </lineage>
</organism>
<reference evidence="5 6" key="1">
    <citation type="journal article" date="2015" name="Nature">
        <title>rRNA introns, odd ribosomes, and small enigmatic genomes across a large radiation of phyla.</title>
        <authorList>
            <person name="Brown C.T."/>
            <person name="Hug L.A."/>
            <person name="Thomas B.C."/>
            <person name="Sharon I."/>
            <person name="Castelle C.J."/>
            <person name="Singh A."/>
            <person name="Wilkins M.J."/>
            <person name="Williams K.H."/>
            <person name="Banfield J.F."/>
        </authorList>
    </citation>
    <scope>NUCLEOTIDE SEQUENCE [LARGE SCALE GENOMIC DNA]</scope>
</reference>
<gene>
    <name evidence="5" type="ORF">US42_C0001G0030</name>
</gene>
<dbReference type="EMBL" id="LBSX01000001">
    <property type="protein sequence ID" value="KKQ28179.1"/>
    <property type="molecule type" value="Genomic_DNA"/>
</dbReference>
<evidence type="ECO:0000256" key="3">
    <source>
        <dbReference type="ARBA" id="ARBA00022840"/>
    </source>
</evidence>
<protein>
    <submittedName>
        <fullName evidence="5">Phosphoenolpyruvate synthase/pyruvate phosphate dikinase</fullName>
    </submittedName>
</protein>
<evidence type="ECO:0000256" key="1">
    <source>
        <dbReference type="ARBA" id="ARBA00007837"/>
    </source>
</evidence>
<dbReference type="GO" id="GO:0005524">
    <property type="term" value="F:ATP binding"/>
    <property type="evidence" value="ECO:0007669"/>
    <property type="project" value="UniProtKB-KW"/>
</dbReference>
<dbReference type="PROSITE" id="PS00370">
    <property type="entry name" value="PEP_ENZYMES_PHOS_SITE"/>
    <property type="match status" value="1"/>
</dbReference>
<dbReference type="PANTHER" id="PTHR43030:SF1">
    <property type="entry name" value="PHOSPHOENOLPYRUVATE SYNTHASE"/>
    <property type="match status" value="1"/>
</dbReference>
<dbReference type="AlphaFoldDB" id="A0A0G0IVL9"/>
<name>A0A0G0IVL9_9BACT</name>
<feature type="domain" description="PEP-utilising enzyme mobile" evidence="4">
    <location>
        <begin position="416"/>
        <end position="486"/>
    </location>
</feature>
<comment type="caution">
    <text evidence="5">The sequence shown here is derived from an EMBL/GenBank/DDBJ whole genome shotgun (WGS) entry which is preliminary data.</text>
</comment>
<sequence length="491" mass="57416">MQIPYNKEWQLIEKEDYANYLFVTATWEGFTTNLPKRWGFIPGRYLGAEYINSSCNLFVTKEHFDATNKEVFSWMFTNPKRWDGLHKVTEKYAKEMFVFGKHLQTLNLKKATNKDLLTWINKFEQKQILVHDPRGPMWFLETPYNLLSKYLQDYLQEKYQDVKNEVKLEPNDAFQILCVPKEKSIWTKEKEELAKIVLLENSKQETALSKHTKKYEWLEYGLQGKFLDKAYFNEELNKLKDKGAKKFLENLKKEMQETLRQQKEIFATYNIHPTHQKIFKIVQDSFYTRLLSKDAQFFGYYSMDKIFKEVAKRTYLTMEQVRFLAHTDFERVLIKGEDLSQLASQRMKYSLHIADRGQTVYYSGEEAKKIRAKMKFFEEKNIQKNSQELTGQPAFKGKVTGRVKIINKIQEMAKMHEGNILVSHMTNPSIVPAMKKAAAIITDLGGITCHAAIVARELKVPCIIGTKVATDVLHDGDEVEVDADKGVVRKI</sequence>
<dbReference type="Gene3D" id="3.50.30.10">
    <property type="entry name" value="Phosphohistidine domain"/>
    <property type="match status" value="1"/>
</dbReference>
<dbReference type="PANTHER" id="PTHR43030">
    <property type="entry name" value="PHOSPHOENOLPYRUVATE SYNTHASE"/>
    <property type="match status" value="1"/>
</dbReference>
<evidence type="ECO:0000313" key="5">
    <source>
        <dbReference type="EMBL" id="KKQ28179.1"/>
    </source>
</evidence>
<proteinExistence type="inferred from homology"/>
<accession>A0A0G0IVL9</accession>
<keyword evidence="5" id="KW-0670">Pyruvate</keyword>
<dbReference type="InterPro" id="IPR036637">
    <property type="entry name" value="Phosphohistidine_dom_sf"/>
</dbReference>
<dbReference type="Proteomes" id="UP000034849">
    <property type="component" value="Unassembled WGS sequence"/>
</dbReference>
<evidence type="ECO:0000259" key="4">
    <source>
        <dbReference type="Pfam" id="PF00391"/>
    </source>
</evidence>
<dbReference type="PATRIC" id="fig|1619046.3.peg.30"/>
<evidence type="ECO:0000256" key="2">
    <source>
        <dbReference type="ARBA" id="ARBA00022741"/>
    </source>
</evidence>
<keyword evidence="2" id="KW-0547">Nucleotide-binding</keyword>